<organism evidence="1 2">
    <name type="scientific">Pedobacter mendelii</name>
    <dbReference type="NCBI Taxonomy" id="1908240"/>
    <lineage>
        <taxon>Bacteria</taxon>
        <taxon>Pseudomonadati</taxon>
        <taxon>Bacteroidota</taxon>
        <taxon>Sphingobacteriia</taxon>
        <taxon>Sphingobacteriales</taxon>
        <taxon>Sphingobacteriaceae</taxon>
        <taxon>Pedobacter</taxon>
    </lineage>
</organism>
<gene>
    <name evidence="1" type="ORF">GCM10008119_25120</name>
</gene>
<name>A0ABQ2BIA6_9SPHI</name>
<evidence type="ECO:0000313" key="1">
    <source>
        <dbReference type="EMBL" id="GGI26931.1"/>
    </source>
</evidence>
<comment type="caution">
    <text evidence="1">The sequence shown here is derived from an EMBL/GenBank/DDBJ whole genome shotgun (WGS) entry which is preliminary data.</text>
</comment>
<reference evidence="2" key="1">
    <citation type="journal article" date="2019" name="Int. J. Syst. Evol. Microbiol.">
        <title>The Global Catalogue of Microorganisms (GCM) 10K type strain sequencing project: providing services to taxonomists for standard genome sequencing and annotation.</title>
        <authorList>
            <consortium name="The Broad Institute Genomics Platform"/>
            <consortium name="The Broad Institute Genome Sequencing Center for Infectious Disease"/>
            <person name="Wu L."/>
            <person name="Ma J."/>
        </authorList>
    </citation>
    <scope>NUCLEOTIDE SEQUENCE [LARGE SCALE GENOMIC DNA]</scope>
    <source>
        <strain evidence="2">CCM 8939</strain>
    </source>
</reference>
<accession>A0ABQ2BIA6</accession>
<proteinExistence type="predicted"/>
<evidence type="ECO:0000313" key="2">
    <source>
        <dbReference type="Proteomes" id="UP000645390"/>
    </source>
</evidence>
<protein>
    <submittedName>
        <fullName evidence="1">Uncharacterized protein</fullName>
    </submittedName>
</protein>
<keyword evidence="2" id="KW-1185">Reference proteome</keyword>
<dbReference type="EMBL" id="BMDJ01000007">
    <property type="protein sequence ID" value="GGI26931.1"/>
    <property type="molecule type" value="Genomic_DNA"/>
</dbReference>
<dbReference type="RefSeq" id="WP_188414934.1">
    <property type="nucleotide sequence ID" value="NZ_BMDJ01000007.1"/>
</dbReference>
<sequence>MKEIIEKQKVNSFLNKLQLEWPNFIDHYNLKTDSLAFIYLQDEENPKEFLKHLFPKMMLFVDFEVYLELMILNLDGQGDRLIYINGQSAA</sequence>
<dbReference type="Proteomes" id="UP000645390">
    <property type="component" value="Unassembled WGS sequence"/>
</dbReference>